<dbReference type="OrthoDB" id="6108017at2759"/>
<evidence type="ECO:0000259" key="5">
    <source>
        <dbReference type="PROSITE" id="PS51456"/>
    </source>
</evidence>
<keyword evidence="3 4" id="KW-0009">Actin-binding</keyword>
<keyword evidence="1" id="KW-0547">Nucleotide-binding</keyword>
<dbReference type="GO" id="GO:0016020">
    <property type="term" value="C:membrane"/>
    <property type="evidence" value="ECO:0007669"/>
    <property type="project" value="TreeGrafter"/>
</dbReference>
<dbReference type="SUPFAM" id="SSF52540">
    <property type="entry name" value="P-loop containing nucleoside triphosphate hydrolases"/>
    <property type="match status" value="1"/>
</dbReference>
<protein>
    <recommendedName>
        <fullName evidence="5">Myosin motor domain-containing protein</fullName>
    </recommendedName>
</protein>
<dbReference type="GO" id="GO:0007015">
    <property type="term" value="P:actin filament organization"/>
    <property type="evidence" value="ECO:0007669"/>
    <property type="project" value="TreeGrafter"/>
</dbReference>
<evidence type="ECO:0000256" key="1">
    <source>
        <dbReference type="ARBA" id="ARBA00022741"/>
    </source>
</evidence>
<accession>A0A9P0BIY3</accession>
<evidence type="ECO:0000256" key="2">
    <source>
        <dbReference type="ARBA" id="ARBA00022840"/>
    </source>
</evidence>
<proteinExistence type="inferred from homology"/>
<feature type="domain" description="Myosin motor" evidence="5">
    <location>
        <begin position="1"/>
        <end position="132"/>
    </location>
</feature>
<dbReference type="AlphaFoldDB" id="A0A9P0BIY3"/>
<dbReference type="GO" id="GO:0016459">
    <property type="term" value="C:myosin complex"/>
    <property type="evidence" value="ECO:0007669"/>
    <property type="project" value="UniProtKB-KW"/>
</dbReference>
<evidence type="ECO:0000256" key="3">
    <source>
        <dbReference type="ARBA" id="ARBA00023203"/>
    </source>
</evidence>
<dbReference type="Gene3D" id="1.20.120.720">
    <property type="entry name" value="Myosin VI head, motor domain, U50 subdomain"/>
    <property type="match status" value="1"/>
</dbReference>
<keyword evidence="4" id="KW-0518">Myosin</keyword>
<comment type="similarity">
    <text evidence="4">Belongs to the TRAFAC class myosin-kinesin ATPase superfamily. Myosin family.</text>
</comment>
<organism evidence="6 7">
    <name type="scientific">Brassicogethes aeneus</name>
    <name type="common">Rape pollen beetle</name>
    <name type="synonym">Meligethes aeneus</name>
    <dbReference type="NCBI Taxonomy" id="1431903"/>
    <lineage>
        <taxon>Eukaryota</taxon>
        <taxon>Metazoa</taxon>
        <taxon>Ecdysozoa</taxon>
        <taxon>Arthropoda</taxon>
        <taxon>Hexapoda</taxon>
        <taxon>Insecta</taxon>
        <taxon>Pterygota</taxon>
        <taxon>Neoptera</taxon>
        <taxon>Endopterygota</taxon>
        <taxon>Coleoptera</taxon>
        <taxon>Polyphaga</taxon>
        <taxon>Cucujiformia</taxon>
        <taxon>Nitidulidae</taxon>
        <taxon>Meligethinae</taxon>
        <taxon>Brassicogethes</taxon>
    </lineage>
</organism>
<evidence type="ECO:0000313" key="6">
    <source>
        <dbReference type="EMBL" id="CAH0563737.1"/>
    </source>
</evidence>
<sequence>MSTLGIENVQEILKILSIILNLGNVEFKETDQGYKVAENSIIYFQNVCKLLACNETELFNLFTKRLLAAKSKRCTFCFSNCVTLEECEERKNTIMRFLYDGLFNWIVKKINDKTRSKIKCSNIGEDLRLNTA</sequence>
<dbReference type="InterPro" id="IPR027417">
    <property type="entry name" value="P-loop_NTPase"/>
</dbReference>
<gene>
    <name evidence="6" type="ORF">MELIAE_LOCUS12484</name>
</gene>
<dbReference type="Proteomes" id="UP001154078">
    <property type="component" value="Chromosome 9"/>
</dbReference>
<keyword evidence="2" id="KW-0067">ATP-binding</keyword>
<dbReference type="GO" id="GO:0005524">
    <property type="term" value="F:ATP binding"/>
    <property type="evidence" value="ECO:0007669"/>
    <property type="project" value="UniProtKB-KW"/>
</dbReference>
<evidence type="ECO:0000313" key="7">
    <source>
        <dbReference type="Proteomes" id="UP001154078"/>
    </source>
</evidence>
<dbReference type="GO" id="GO:0000146">
    <property type="term" value="F:microfilament motor activity"/>
    <property type="evidence" value="ECO:0007669"/>
    <property type="project" value="TreeGrafter"/>
</dbReference>
<reference evidence="6" key="1">
    <citation type="submission" date="2021-12" db="EMBL/GenBank/DDBJ databases">
        <authorList>
            <person name="King R."/>
        </authorList>
    </citation>
    <scope>NUCLEOTIDE SEQUENCE</scope>
</reference>
<dbReference type="GO" id="GO:0051015">
    <property type="term" value="F:actin filament binding"/>
    <property type="evidence" value="ECO:0007669"/>
    <property type="project" value="TreeGrafter"/>
</dbReference>
<keyword evidence="4" id="KW-0505">Motor protein</keyword>
<name>A0A9P0BIY3_BRAAE</name>
<dbReference type="InterPro" id="IPR001609">
    <property type="entry name" value="Myosin_head_motor_dom-like"/>
</dbReference>
<keyword evidence="7" id="KW-1185">Reference proteome</keyword>
<dbReference type="PANTHER" id="PTHR13140">
    <property type="entry name" value="MYOSIN"/>
    <property type="match status" value="1"/>
</dbReference>
<dbReference type="PROSITE" id="PS51456">
    <property type="entry name" value="MYOSIN_MOTOR"/>
    <property type="match status" value="1"/>
</dbReference>
<evidence type="ECO:0000256" key="4">
    <source>
        <dbReference type="PROSITE-ProRule" id="PRU00782"/>
    </source>
</evidence>
<dbReference type="Pfam" id="PF00063">
    <property type="entry name" value="Myosin_head"/>
    <property type="match status" value="1"/>
</dbReference>
<dbReference type="GO" id="GO:0005737">
    <property type="term" value="C:cytoplasm"/>
    <property type="evidence" value="ECO:0007669"/>
    <property type="project" value="TreeGrafter"/>
</dbReference>
<comment type="caution">
    <text evidence="4">Lacks conserved residue(s) required for the propagation of feature annotation.</text>
</comment>
<dbReference type="PANTHER" id="PTHR13140:SF706">
    <property type="entry name" value="DILUTE CLASS UNCONVENTIONAL MYOSIN, ISOFORM C"/>
    <property type="match status" value="1"/>
</dbReference>
<dbReference type="EMBL" id="OV121140">
    <property type="protein sequence ID" value="CAH0563737.1"/>
    <property type="molecule type" value="Genomic_DNA"/>
</dbReference>